<keyword evidence="3" id="KW-1185">Reference proteome</keyword>
<organism evidence="2 3">
    <name type="scientific">Psylliodes chrysocephalus</name>
    <dbReference type="NCBI Taxonomy" id="3402493"/>
    <lineage>
        <taxon>Eukaryota</taxon>
        <taxon>Metazoa</taxon>
        <taxon>Ecdysozoa</taxon>
        <taxon>Arthropoda</taxon>
        <taxon>Hexapoda</taxon>
        <taxon>Insecta</taxon>
        <taxon>Pterygota</taxon>
        <taxon>Neoptera</taxon>
        <taxon>Endopterygota</taxon>
        <taxon>Coleoptera</taxon>
        <taxon>Polyphaga</taxon>
        <taxon>Cucujiformia</taxon>
        <taxon>Chrysomeloidea</taxon>
        <taxon>Chrysomelidae</taxon>
        <taxon>Galerucinae</taxon>
        <taxon>Alticini</taxon>
        <taxon>Psylliodes</taxon>
    </lineage>
</organism>
<protein>
    <submittedName>
        <fullName evidence="2">Uncharacterized protein</fullName>
    </submittedName>
</protein>
<gene>
    <name evidence="2" type="ORF">PSYICH_LOCUS9647</name>
</gene>
<feature type="signal peptide" evidence="1">
    <location>
        <begin position="1"/>
        <end position="19"/>
    </location>
</feature>
<sequence length="169" mass="18969">MKLLLIFAIVLYFSSEILGAGNCPPDDCKSIACGVPNCEGEFHLKKDPCLCCPACYKVKIRTMSLERQLIIFSVVFCGLTIPNSQAINFSEEFHPDPIEYTRCSPYYCSNKFFVCEPISCTKDQIETSVPEWCICCSKCFKKLYKGDVCGNDKDSICDDGLKCVNNKCE</sequence>
<feature type="chain" id="PRO_5040290772" evidence="1">
    <location>
        <begin position="20"/>
        <end position="169"/>
    </location>
</feature>
<name>A0A9P0CZT7_9CUCU</name>
<reference evidence="2" key="1">
    <citation type="submission" date="2022-01" db="EMBL/GenBank/DDBJ databases">
        <authorList>
            <person name="King R."/>
        </authorList>
    </citation>
    <scope>NUCLEOTIDE SEQUENCE</scope>
</reference>
<proteinExistence type="predicted"/>
<evidence type="ECO:0000256" key="1">
    <source>
        <dbReference type="SAM" id="SignalP"/>
    </source>
</evidence>
<dbReference type="EMBL" id="OV651815">
    <property type="protein sequence ID" value="CAH1108775.1"/>
    <property type="molecule type" value="Genomic_DNA"/>
</dbReference>
<evidence type="ECO:0000313" key="2">
    <source>
        <dbReference type="EMBL" id="CAH1108775.1"/>
    </source>
</evidence>
<dbReference type="OrthoDB" id="6713042at2759"/>
<accession>A0A9P0CZT7</accession>
<keyword evidence="1" id="KW-0732">Signal</keyword>
<dbReference type="AlphaFoldDB" id="A0A9P0CZT7"/>
<evidence type="ECO:0000313" key="3">
    <source>
        <dbReference type="Proteomes" id="UP001153636"/>
    </source>
</evidence>
<dbReference type="Proteomes" id="UP001153636">
    <property type="component" value="Chromosome 3"/>
</dbReference>